<dbReference type="EMBL" id="JAPDRQ010000047">
    <property type="protein sequence ID" value="KAJ9658758.1"/>
    <property type="molecule type" value="Genomic_DNA"/>
</dbReference>
<sequence>MARVYQSYASTSPSKVDSAYVLSLIATVGNGLAAITSANELLMIDRQNLSSVQTIYFEGAPSGTNCLTAGDTQGQLLICSGTDGNVITFDVRSQKKIAQFKIDRAVTDIASDGPRIAVGTELKAQQAIVSLWDARQNKQVWYNGENNDEITALDFHPSKPEVLLAGGDDGLVSLFNTDIQDEEESLLQVANHGPIHKAGFLGPDRIYALSSDQNLAIHPVSTPDDNEDPPPILIGDLRPVIPCQYVIDILKSGSEWVVAAGTNIGTSRIDLTKLDHAIAPDQQLSLDLASKYVLEPAHGEEIVRAILLDEQNSDNPDIRLNAKYDVQNVQIKNGILQMQQKGYSDLELEKFDPVHIAGMQTHATDILHGTFRAEMKLEGYNGGSCASFFWYHDDRSELDIEFVTPGTSIVNDTINYTSHPSINSNGTKIPNATVSIPLKDTLDEYKTHRFDCDAVKGVRYYLDNKLMHTDTHNVPKAGGSLQLKLWADGNKWWSGLPSKTDVFLKVKSITAYYNTTGSLTNEKWTNRCAREKKQCQAVTAIHSYNTKPATCIGSGCVGDASSKSHTSSSIVFKPVTSPQKSPSARRSLKIWLLAAWCLVVLFTVAR</sequence>
<gene>
    <name evidence="1" type="ORF">H2198_003504</name>
</gene>
<evidence type="ECO:0000313" key="1">
    <source>
        <dbReference type="EMBL" id="KAJ9658758.1"/>
    </source>
</evidence>
<reference evidence="1" key="1">
    <citation type="submission" date="2022-10" db="EMBL/GenBank/DDBJ databases">
        <title>Culturing micro-colonial fungi from biological soil crusts in the Mojave desert and describing Neophaeococcomyces mojavensis, and introducing the new genera and species Taxawa tesnikishii.</title>
        <authorList>
            <person name="Kurbessoian T."/>
            <person name="Stajich J.E."/>
        </authorList>
    </citation>
    <scope>NUCLEOTIDE SEQUENCE</scope>
    <source>
        <strain evidence="1">JES_112</strain>
    </source>
</reference>
<proteinExistence type="predicted"/>
<keyword evidence="2" id="KW-1185">Reference proteome</keyword>
<accession>A0ACC3AB72</accession>
<evidence type="ECO:0000313" key="2">
    <source>
        <dbReference type="Proteomes" id="UP001172386"/>
    </source>
</evidence>
<organism evidence="1 2">
    <name type="scientific">Neophaeococcomyces mojaviensis</name>
    <dbReference type="NCBI Taxonomy" id="3383035"/>
    <lineage>
        <taxon>Eukaryota</taxon>
        <taxon>Fungi</taxon>
        <taxon>Dikarya</taxon>
        <taxon>Ascomycota</taxon>
        <taxon>Pezizomycotina</taxon>
        <taxon>Eurotiomycetes</taxon>
        <taxon>Chaetothyriomycetidae</taxon>
        <taxon>Chaetothyriales</taxon>
        <taxon>Chaetothyriales incertae sedis</taxon>
        <taxon>Neophaeococcomyces</taxon>
    </lineage>
</organism>
<protein>
    <submittedName>
        <fullName evidence="1">Uncharacterized protein</fullName>
    </submittedName>
</protein>
<comment type="caution">
    <text evidence="1">The sequence shown here is derived from an EMBL/GenBank/DDBJ whole genome shotgun (WGS) entry which is preliminary data.</text>
</comment>
<dbReference type="Proteomes" id="UP001172386">
    <property type="component" value="Unassembled WGS sequence"/>
</dbReference>
<name>A0ACC3AB72_9EURO</name>